<sequence>MEKSPVRGPIIVTELTTTPTLSAIVEFKNKESLEKALLEDGTVLEGIAISVAVESSAETTVLVGVPYEASTDYVKQLFGQCGEVAHIHDTCDIP</sequence>
<dbReference type="Gene3D" id="3.30.70.330">
    <property type="match status" value="2"/>
</dbReference>
<dbReference type="GO" id="GO:0003676">
    <property type="term" value="F:nucleic acid binding"/>
    <property type="evidence" value="ECO:0007669"/>
    <property type="project" value="InterPro"/>
</dbReference>
<dbReference type="InterPro" id="IPR035979">
    <property type="entry name" value="RBD_domain_sf"/>
</dbReference>
<keyword evidence="2" id="KW-1185">Reference proteome</keyword>
<protein>
    <recommendedName>
        <fullName evidence="3">RRM domain-containing protein</fullName>
    </recommendedName>
</protein>
<name>A0A5E4PNV4_9NEOP</name>
<dbReference type="Proteomes" id="UP000324832">
    <property type="component" value="Unassembled WGS sequence"/>
</dbReference>
<organism evidence="1 2">
    <name type="scientific">Leptidea sinapis</name>
    <dbReference type="NCBI Taxonomy" id="189913"/>
    <lineage>
        <taxon>Eukaryota</taxon>
        <taxon>Metazoa</taxon>
        <taxon>Ecdysozoa</taxon>
        <taxon>Arthropoda</taxon>
        <taxon>Hexapoda</taxon>
        <taxon>Insecta</taxon>
        <taxon>Pterygota</taxon>
        <taxon>Neoptera</taxon>
        <taxon>Endopterygota</taxon>
        <taxon>Lepidoptera</taxon>
        <taxon>Glossata</taxon>
        <taxon>Ditrysia</taxon>
        <taxon>Papilionoidea</taxon>
        <taxon>Pieridae</taxon>
        <taxon>Dismorphiinae</taxon>
        <taxon>Leptidea</taxon>
    </lineage>
</organism>
<gene>
    <name evidence="1" type="ORF">LSINAPIS_LOCUS716</name>
</gene>
<evidence type="ECO:0008006" key="3">
    <source>
        <dbReference type="Google" id="ProtNLM"/>
    </source>
</evidence>
<accession>A0A5E4PNV4</accession>
<evidence type="ECO:0000313" key="2">
    <source>
        <dbReference type="Proteomes" id="UP000324832"/>
    </source>
</evidence>
<dbReference type="SUPFAM" id="SSF54928">
    <property type="entry name" value="RNA-binding domain, RBD"/>
    <property type="match status" value="1"/>
</dbReference>
<dbReference type="AlphaFoldDB" id="A0A5E4PNV4"/>
<dbReference type="InterPro" id="IPR012677">
    <property type="entry name" value="Nucleotide-bd_a/b_plait_sf"/>
</dbReference>
<proteinExistence type="predicted"/>
<reference evidence="1 2" key="1">
    <citation type="submission" date="2017-07" db="EMBL/GenBank/DDBJ databases">
        <authorList>
            <person name="Talla V."/>
            <person name="Backstrom N."/>
        </authorList>
    </citation>
    <scope>NUCLEOTIDE SEQUENCE [LARGE SCALE GENOMIC DNA]</scope>
</reference>
<evidence type="ECO:0000313" key="1">
    <source>
        <dbReference type="EMBL" id="VVC86993.1"/>
    </source>
</evidence>
<dbReference type="EMBL" id="FZQP02000060">
    <property type="protein sequence ID" value="VVC86993.1"/>
    <property type="molecule type" value="Genomic_DNA"/>
</dbReference>